<dbReference type="PROSITE" id="PS50943">
    <property type="entry name" value="HTH_CROC1"/>
    <property type="match status" value="1"/>
</dbReference>
<feature type="domain" description="HTH cro/C1-type" evidence="1">
    <location>
        <begin position="1"/>
        <end position="57"/>
    </location>
</feature>
<dbReference type="EMBL" id="AE006470">
    <property type="protein sequence ID" value="AAM72148.1"/>
    <property type="molecule type" value="Genomic_DNA"/>
</dbReference>
<dbReference type="HOGENOM" id="CLU_153788_1_0_10"/>
<dbReference type="STRING" id="194439.CT0913"/>
<evidence type="ECO:0000259" key="1">
    <source>
        <dbReference type="PROSITE" id="PS50943"/>
    </source>
</evidence>
<dbReference type="InterPro" id="IPR010982">
    <property type="entry name" value="Lambda_DNA-bd_dom_sf"/>
</dbReference>
<evidence type="ECO:0000313" key="2">
    <source>
        <dbReference type="EMBL" id="AAM72148.1"/>
    </source>
</evidence>
<proteinExistence type="predicted"/>
<name>Q8KDY1_CHLTE</name>
<evidence type="ECO:0000313" key="3">
    <source>
        <dbReference type="Proteomes" id="UP000001007"/>
    </source>
</evidence>
<dbReference type="Gene3D" id="1.10.260.40">
    <property type="entry name" value="lambda repressor-like DNA-binding domains"/>
    <property type="match status" value="1"/>
</dbReference>
<protein>
    <recommendedName>
        <fullName evidence="1">HTH cro/C1-type domain-containing protein</fullName>
    </recommendedName>
</protein>
<dbReference type="EnsemblBacteria" id="AAM72148">
    <property type="protein sequence ID" value="AAM72148"/>
    <property type="gene ID" value="CT0913"/>
</dbReference>
<dbReference type="AlphaFoldDB" id="Q8KDY1"/>
<dbReference type="KEGG" id="cte:CT0913"/>
<accession>Q8KDY1</accession>
<reference evidence="2 3" key="1">
    <citation type="journal article" date="2002" name="Proc. Natl. Acad. Sci. U.S.A.">
        <title>The complete genome sequence of Chlorobium tepidum TLS, a photosynthetic, anaerobic, green-sulfur bacterium.</title>
        <authorList>
            <person name="Eisen J.A."/>
            <person name="Nelson K.E."/>
            <person name="Paulsen I.T."/>
            <person name="Heidelberg J.F."/>
            <person name="Wu M."/>
            <person name="Dodson R.J."/>
            <person name="Deboy R."/>
            <person name="Gwinn M.L."/>
            <person name="Nelson W.C."/>
            <person name="Haft D.H."/>
            <person name="Hickey E.K."/>
            <person name="Peterson J.D."/>
            <person name="Durkin A.S."/>
            <person name="Kolonay J.L."/>
            <person name="Yang F."/>
            <person name="Holt I."/>
            <person name="Umayam L.A."/>
            <person name="Mason T."/>
            <person name="Brenner M."/>
            <person name="Shea T.P."/>
            <person name="Parksey D."/>
            <person name="Nierman W.C."/>
            <person name="Feldblyum T.V."/>
            <person name="Hansen C.L."/>
            <person name="Craven M.B."/>
            <person name="Radune D."/>
            <person name="Vamathevan J."/>
            <person name="Khouri H."/>
            <person name="White O."/>
            <person name="Gruber T.M."/>
            <person name="Ketchum K.A."/>
            <person name="Venter J.C."/>
            <person name="Tettelin H."/>
            <person name="Bryant D.A."/>
            <person name="Fraser C.M."/>
        </authorList>
    </citation>
    <scope>NUCLEOTIDE SEQUENCE [LARGE SCALE GENOMIC DNA]</scope>
    <source>
        <strain evidence="3">ATCC 49652 / DSM 12025 / NBRC 103806 / TLS</strain>
    </source>
</reference>
<dbReference type="CDD" id="cd00093">
    <property type="entry name" value="HTH_XRE"/>
    <property type="match status" value="1"/>
</dbReference>
<organism evidence="2 3">
    <name type="scientific">Chlorobaculum tepidum (strain ATCC 49652 / DSM 12025 / NBRC 103806 / TLS)</name>
    <name type="common">Chlorobium tepidum</name>
    <dbReference type="NCBI Taxonomy" id="194439"/>
    <lineage>
        <taxon>Bacteria</taxon>
        <taxon>Pseudomonadati</taxon>
        <taxon>Chlorobiota</taxon>
        <taxon>Chlorobiia</taxon>
        <taxon>Chlorobiales</taxon>
        <taxon>Chlorobiaceae</taxon>
        <taxon>Chlorobaculum</taxon>
    </lineage>
</organism>
<dbReference type="Proteomes" id="UP000001007">
    <property type="component" value="Chromosome"/>
</dbReference>
<dbReference type="OrthoDB" id="8690238at2"/>
<keyword evidence="3" id="KW-1185">Reference proteome</keyword>
<dbReference type="SUPFAM" id="SSF47413">
    <property type="entry name" value="lambda repressor-like DNA-binding domains"/>
    <property type="match status" value="1"/>
</dbReference>
<dbReference type="Pfam" id="PF01381">
    <property type="entry name" value="HTH_3"/>
    <property type="match status" value="1"/>
</dbReference>
<dbReference type="InterPro" id="IPR001387">
    <property type="entry name" value="Cro/C1-type_HTH"/>
</dbReference>
<dbReference type="eggNOG" id="COG1396">
    <property type="taxonomic scope" value="Bacteria"/>
</dbReference>
<dbReference type="GO" id="GO:0003677">
    <property type="term" value="F:DNA binding"/>
    <property type="evidence" value="ECO:0007669"/>
    <property type="project" value="InterPro"/>
</dbReference>
<gene>
    <name evidence="2" type="ordered locus">CT0913</name>
</gene>
<sequence length="84" mass="9767">MRQARIARHEMQQRFADRLGLSRPTLGKMESGDPGVSIGAWTKALELLDRQDELDLLLASGDNLFEKFAICRTLHYRHLLRRLY</sequence>